<evidence type="ECO:0000256" key="12">
    <source>
        <dbReference type="PROSITE-ProRule" id="PRU00110"/>
    </source>
</evidence>
<dbReference type="GO" id="GO:0000155">
    <property type="term" value="F:phosphorelay sensor kinase activity"/>
    <property type="evidence" value="ECO:0007669"/>
    <property type="project" value="InterPro"/>
</dbReference>
<dbReference type="InterPro" id="IPR004105">
    <property type="entry name" value="CheA-like_dim"/>
</dbReference>
<dbReference type="SMART" id="SM00073">
    <property type="entry name" value="HPT"/>
    <property type="match status" value="1"/>
</dbReference>
<evidence type="ECO:0000256" key="4">
    <source>
        <dbReference type="ARBA" id="ARBA00022500"/>
    </source>
</evidence>
<dbReference type="AlphaFoldDB" id="A0A4P2VN41"/>
<dbReference type="SMART" id="SM00387">
    <property type="entry name" value="HATPase_c"/>
    <property type="match status" value="1"/>
</dbReference>
<evidence type="ECO:0000259" key="15">
    <source>
        <dbReference type="PROSITE" id="PS50851"/>
    </source>
</evidence>
<dbReference type="SUPFAM" id="SSF50341">
    <property type="entry name" value="CheW-like"/>
    <property type="match status" value="1"/>
</dbReference>
<sequence length="749" mass="81510">MSYNEEQMQEIFFQEMREVFEHIDSCILVLEKTPGDLEIIKNLFREVHTLKGSSGVFGLREIADLTHHAEDLLDRMREGKLDPTEEVFSALLRCFDRLKEMMSGAQKKQNLASFDNADIVRQLCDFKEITGEQLQQKVAAGEVAPTPSAENIKPGECPYHISITGADQFFLTGIDPITLVLNCRDISTGTFSLFTNISRVPALTELEPERCYFEFTFNFVSMAEFKTVQDIFEFAIGSSNVKIEMDGVVAGKADAKAGDVKAAVVQAPVPSAPGAKAAPAAAAATPAATAAKPGAPAAAKPGAPAAGAKPADPAHGGGSDANDFVRLKKEKLDQLMNLVGELITVKNLFVHLSNRLEEVLPENEITKGFKEGTGHVTRLSARLQESVMNARMVPVGSVFTKYTRLVRDVAKKLNKKINFVIEGEDTELDKTVSEAISDPIMHLIRNSIDHGIETPEVRKERGKNDTGTLLLKAGYEGNNVKLVVRDDGNGIDLDRVKNKAVTLGIVTQEQADMLAKKDIIEFIFHSGFSTAAEITDVSGRGVGMDVVRNNIRKSSGSIFVDTNPGQGTEFKIILPLSLAVIEALLIGVDGETYALPQEVITETVRAEKKDVVNLNNQPSINLRGEVIPLLRLNEVVNLRPSILDDFIHAEKKRMSQAGEEADDSDNNSSDQDDGLTNPVVIVQIDGLKVGILVDVLYWQEQIMIKPLGGFLANIPVFTGACIMGNGSVVLVLEPKELYYAACHVDAKAA</sequence>
<evidence type="ECO:0000256" key="6">
    <source>
        <dbReference type="ARBA" id="ARBA00022679"/>
    </source>
</evidence>
<gene>
    <name evidence="17" type="ORF">JCM31447_18030</name>
</gene>
<dbReference type="SMART" id="SM00260">
    <property type="entry name" value="CheW"/>
    <property type="match status" value="1"/>
</dbReference>
<dbReference type="GO" id="GO:0006935">
    <property type="term" value="P:chemotaxis"/>
    <property type="evidence" value="ECO:0007669"/>
    <property type="project" value="UniProtKB-KW"/>
</dbReference>
<keyword evidence="18" id="KW-1185">Reference proteome</keyword>
<dbReference type="PANTHER" id="PTHR43395">
    <property type="entry name" value="SENSOR HISTIDINE KINASE CHEA"/>
    <property type="match status" value="1"/>
</dbReference>
<dbReference type="InterPro" id="IPR036097">
    <property type="entry name" value="HisK_dim/P_sf"/>
</dbReference>
<dbReference type="InterPro" id="IPR036890">
    <property type="entry name" value="HATPase_C_sf"/>
</dbReference>
<dbReference type="InterPro" id="IPR051315">
    <property type="entry name" value="Bact_Chemotaxis_CheA"/>
</dbReference>
<keyword evidence="10" id="KW-0902">Two-component regulatory system</keyword>
<evidence type="ECO:0000256" key="8">
    <source>
        <dbReference type="ARBA" id="ARBA00022777"/>
    </source>
</evidence>
<dbReference type="Pfam" id="PF01627">
    <property type="entry name" value="Hpt"/>
    <property type="match status" value="1"/>
</dbReference>
<dbReference type="GO" id="GO:0005737">
    <property type="term" value="C:cytoplasm"/>
    <property type="evidence" value="ECO:0007669"/>
    <property type="project" value="InterPro"/>
</dbReference>
<dbReference type="InterPro" id="IPR005467">
    <property type="entry name" value="His_kinase_dom"/>
</dbReference>
<evidence type="ECO:0000259" key="14">
    <source>
        <dbReference type="PROSITE" id="PS50109"/>
    </source>
</evidence>
<keyword evidence="7" id="KW-0547">Nucleotide-binding</keyword>
<reference evidence="17 18" key="1">
    <citation type="submission" date="2018-12" db="EMBL/GenBank/DDBJ databases">
        <title>Rubrispira sanarue gen. nov., sp., nov., a member of the order Silvanigrellales, isolated from a brackish lake in Hamamatsu Japan.</title>
        <authorList>
            <person name="Maejima Y."/>
            <person name="Iino T."/>
            <person name="Muraguchi Y."/>
            <person name="Fukuda K."/>
            <person name="Nojiri H."/>
            <person name="Ohkuma M."/>
            <person name="Moriuchi R."/>
            <person name="Dohra H."/>
            <person name="Kimbara K."/>
            <person name="Shintani M."/>
        </authorList>
    </citation>
    <scope>NUCLEOTIDE SEQUENCE [LARGE SCALE GENOMIC DNA]</scope>
    <source>
        <strain evidence="17 18">RF1110005</strain>
    </source>
</reference>
<dbReference type="Pfam" id="PF01584">
    <property type="entry name" value="CheW"/>
    <property type="match status" value="2"/>
</dbReference>
<keyword evidence="5 12" id="KW-0597">Phosphoprotein</keyword>
<dbReference type="RefSeq" id="WP_130609040.1">
    <property type="nucleotide sequence ID" value="NZ_AP019368.1"/>
</dbReference>
<evidence type="ECO:0000256" key="1">
    <source>
        <dbReference type="ARBA" id="ARBA00000085"/>
    </source>
</evidence>
<organism evidence="17 18">
    <name type="scientific">Fluviispira sanaruensis</name>
    <dbReference type="NCBI Taxonomy" id="2493639"/>
    <lineage>
        <taxon>Bacteria</taxon>
        <taxon>Pseudomonadati</taxon>
        <taxon>Bdellovibrionota</taxon>
        <taxon>Oligoflexia</taxon>
        <taxon>Silvanigrellales</taxon>
        <taxon>Silvanigrellaceae</taxon>
        <taxon>Fluviispira</taxon>
    </lineage>
</organism>
<dbReference type="EC" id="2.7.13.3" evidence="2"/>
<feature type="region of interest" description="Disordered" evidence="13">
    <location>
        <begin position="292"/>
        <end position="322"/>
    </location>
</feature>
<comment type="catalytic activity">
    <reaction evidence="1">
        <text>ATP + protein L-histidine = ADP + protein N-phospho-L-histidine.</text>
        <dbReference type="EC" id="2.7.13.3"/>
    </reaction>
</comment>
<evidence type="ECO:0000256" key="7">
    <source>
        <dbReference type="ARBA" id="ARBA00022741"/>
    </source>
</evidence>
<dbReference type="PRINTS" id="PR00344">
    <property type="entry name" value="BCTRLSENSOR"/>
</dbReference>
<dbReference type="CDD" id="cd16916">
    <property type="entry name" value="HATPase_CheA-like"/>
    <property type="match status" value="1"/>
</dbReference>
<dbReference type="SUPFAM" id="SSF47384">
    <property type="entry name" value="Homodimeric domain of signal transducing histidine kinase"/>
    <property type="match status" value="1"/>
</dbReference>
<dbReference type="PROSITE" id="PS50894">
    <property type="entry name" value="HPT"/>
    <property type="match status" value="1"/>
</dbReference>
<accession>A0A4P2VN41</accession>
<dbReference type="FunFam" id="3.30.565.10:FF:000016">
    <property type="entry name" value="Chemotaxis protein CheA, putative"/>
    <property type="match status" value="1"/>
</dbReference>
<dbReference type="CDD" id="cd00088">
    <property type="entry name" value="HPT"/>
    <property type="match status" value="1"/>
</dbReference>
<feature type="compositionally biased region" description="Acidic residues" evidence="13">
    <location>
        <begin position="659"/>
        <end position="673"/>
    </location>
</feature>
<dbReference type="SMART" id="SM01231">
    <property type="entry name" value="H-kinase_dim"/>
    <property type="match status" value="1"/>
</dbReference>
<protein>
    <recommendedName>
        <fullName evidence="3">Chemotaxis protein CheA</fullName>
        <ecNumber evidence="2">2.7.13.3</ecNumber>
    </recommendedName>
</protein>
<dbReference type="InterPro" id="IPR037006">
    <property type="entry name" value="CheA-like_homodim_sf"/>
</dbReference>
<dbReference type="InterPro" id="IPR002545">
    <property type="entry name" value="CheW-lke_dom"/>
</dbReference>
<dbReference type="PROSITE" id="PS50851">
    <property type="entry name" value="CHEW"/>
    <property type="match status" value="1"/>
</dbReference>
<evidence type="ECO:0000259" key="16">
    <source>
        <dbReference type="PROSITE" id="PS50894"/>
    </source>
</evidence>
<dbReference type="SUPFAM" id="SSF47226">
    <property type="entry name" value="Histidine-containing phosphotransfer domain, HPT domain"/>
    <property type="match status" value="1"/>
</dbReference>
<dbReference type="InterPro" id="IPR008207">
    <property type="entry name" value="Sig_transdc_His_kin_Hpt_dom"/>
</dbReference>
<dbReference type="Proteomes" id="UP000291236">
    <property type="component" value="Chromosome"/>
</dbReference>
<dbReference type="Gene3D" id="1.10.287.560">
    <property type="entry name" value="Histidine kinase CheA-like, homodimeric domain"/>
    <property type="match status" value="1"/>
</dbReference>
<feature type="compositionally biased region" description="Low complexity" evidence="13">
    <location>
        <begin position="292"/>
        <end position="314"/>
    </location>
</feature>
<evidence type="ECO:0000256" key="5">
    <source>
        <dbReference type="ARBA" id="ARBA00022553"/>
    </source>
</evidence>
<keyword evidence="6" id="KW-0808">Transferase</keyword>
<dbReference type="GO" id="GO:0005524">
    <property type="term" value="F:ATP binding"/>
    <property type="evidence" value="ECO:0007669"/>
    <property type="project" value="UniProtKB-KW"/>
</dbReference>
<evidence type="ECO:0000256" key="9">
    <source>
        <dbReference type="ARBA" id="ARBA00022840"/>
    </source>
</evidence>
<dbReference type="OrthoDB" id="5289430at2"/>
<dbReference type="PROSITE" id="PS50109">
    <property type="entry name" value="HIS_KIN"/>
    <property type="match status" value="1"/>
</dbReference>
<evidence type="ECO:0000256" key="2">
    <source>
        <dbReference type="ARBA" id="ARBA00012438"/>
    </source>
</evidence>
<evidence type="ECO:0000313" key="17">
    <source>
        <dbReference type="EMBL" id="BBH53360.1"/>
    </source>
</evidence>
<dbReference type="Gene3D" id="2.30.30.40">
    <property type="entry name" value="SH3 Domains"/>
    <property type="match status" value="1"/>
</dbReference>
<keyword evidence="9" id="KW-0067">ATP-binding</keyword>
<dbReference type="EMBL" id="AP019368">
    <property type="protein sequence ID" value="BBH53360.1"/>
    <property type="molecule type" value="Genomic_DNA"/>
</dbReference>
<dbReference type="Pfam" id="PF02895">
    <property type="entry name" value="H-kinase_dim"/>
    <property type="match status" value="1"/>
</dbReference>
<dbReference type="InterPro" id="IPR036641">
    <property type="entry name" value="HPT_dom_sf"/>
</dbReference>
<dbReference type="PANTHER" id="PTHR43395:SF10">
    <property type="entry name" value="CHEMOTAXIS PROTEIN CHEA"/>
    <property type="match status" value="1"/>
</dbReference>
<comment type="function">
    <text evidence="11">Involved in the transmission of sensory signals from the chemoreceptors to the flagellar motors. CheA is autophosphorylated; it can transfer its phosphate group to either CheB or CheY.</text>
</comment>
<evidence type="ECO:0000313" key="18">
    <source>
        <dbReference type="Proteomes" id="UP000291236"/>
    </source>
</evidence>
<dbReference type="KEGG" id="sbf:JCM31447_18030"/>
<dbReference type="Gene3D" id="1.20.120.160">
    <property type="entry name" value="HPT domain"/>
    <property type="match status" value="1"/>
</dbReference>
<dbReference type="Gene3D" id="3.30.565.10">
    <property type="entry name" value="Histidine kinase-like ATPase, C-terminal domain"/>
    <property type="match status" value="1"/>
</dbReference>
<dbReference type="InterPro" id="IPR036061">
    <property type="entry name" value="CheW-like_dom_sf"/>
</dbReference>
<dbReference type="SUPFAM" id="SSF55874">
    <property type="entry name" value="ATPase domain of HSP90 chaperone/DNA topoisomerase II/histidine kinase"/>
    <property type="match status" value="1"/>
</dbReference>
<evidence type="ECO:0000256" key="13">
    <source>
        <dbReference type="SAM" id="MobiDB-lite"/>
    </source>
</evidence>
<evidence type="ECO:0000256" key="11">
    <source>
        <dbReference type="ARBA" id="ARBA00035100"/>
    </source>
</evidence>
<dbReference type="Pfam" id="PF02518">
    <property type="entry name" value="HATPase_c"/>
    <property type="match status" value="1"/>
</dbReference>
<proteinExistence type="predicted"/>
<dbReference type="InterPro" id="IPR004358">
    <property type="entry name" value="Sig_transdc_His_kin-like_C"/>
</dbReference>
<feature type="domain" description="HPt" evidence="16">
    <location>
        <begin position="1"/>
        <end position="105"/>
    </location>
</feature>
<feature type="region of interest" description="Disordered" evidence="13">
    <location>
        <begin position="654"/>
        <end position="674"/>
    </location>
</feature>
<evidence type="ECO:0000256" key="10">
    <source>
        <dbReference type="ARBA" id="ARBA00023012"/>
    </source>
</evidence>
<name>A0A4P2VN41_FLUSA</name>
<keyword evidence="4" id="KW-0145">Chemotaxis</keyword>
<feature type="domain" description="Histidine kinase" evidence="14">
    <location>
        <begin position="376"/>
        <end position="578"/>
    </location>
</feature>
<dbReference type="InterPro" id="IPR003594">
    <property type="entry name" value="HATPase_dom"/>
</dbReference>
<feature type="domain" description="CheW-like" evidence="15">
    <location>
        <begin position="580"/>
        <end position="743"/>
    </location>
</feature>
<evidence type="ECO:0000256" key="3">
    <source>
        <dbReference type="ARBA" id="ARBA00021495"/>
    </source>
</evidence>
<keyword evidence="8" id="KW-0418">Kinase</keyword>
<feature type="modified residue" description="Phosphohistidine" evidence="12">
    <location>
        <position position="48"/>
    </location>
</feature>